<keyword evidence="1" id="KW-0143">Chaperone</keyword>
<dbReference type="PANTHER" id="PTHR12651">
    <property type="entry name" value="26S PROTEASOME NON-ATPASE REGULATORY SUBUNIT 9"/>
    <property type="match status" value="1"/>
</dbReference>
<dbReference type="GO" id="GO:0070682">
    <property type="term" value="P:proteasome regulatory particle assembly"/>
    <property type="evidence" value="ECO:0007669"/>
    <property type="project" value="InterPro"/>
</dbReference>
<accession>A0A836CI33</accession>
<dbReference type="EMBL" id="JAFCMP010000101">
    <property type="protein sequence ID" value="KAG5186822.1"/>
    <property type="molecule type" value="Genomic_DNA"/>
</dbReference>
<organism evidence="3 4">
    <name type="scientific">Tribonema minus</name>
    <dbReference type="NCBI Taxonomy" id="303371"/>
    <lineage>
        <taxon>Eukaryota</taxon>
        <taxon>Sar</taxon>
        <taxon>Stramenopiles</taxon>
        <taxon>Ochrophyta</taxon>
        <taxon>PX clade</taxon>
        <taxon>Xanthophyceae</taxon>
        <taxon>Tribonematales</taxon>
        <taxon>Tribonemataceae</taxon>
        <taxon>Tribonema</taxon>
    </lineage>
</organism>
<dbReference type="AlphaFoldDB" id="A0A836CI33"/>
<dbReference type="OrthoDB" id="72325at2759"/>
<evidence type="ECO:0000313" key="4">
    <source>
        <dbReference type="Proteomes" id="UP000664859"/>
    </source>
</evidence>
<reference evidence="3" key="1">
    <citation type="submission" date="2021-02" db="EMBL/GenBank/DDBJ databases">
        <title>First Annotated Genome of the Yellow-green Alga Tribonema minus.</title>
        <authorList>
            <person name="Mahan K.M."/>
        </authorList>
    </citation>
    <scope>NUCLEOTIDE SEQUENCE</scope>
    <source>
        <strain evidence="3">UTEX B ZZ1240</strain>
    </source>
</reference>
<protein>
    <recommendedName>
        <fullName evidence="2">PDZ GRASP-type domain-containing protein</fullName>
    </recommendedName>
</protein>
<feature type="domain" description="PDZ GRASP-type" evidence="2">
    <location>
        <begin position="80"/>
        <end position="173"/>
    </location>
</feature>
<dbReference type="Gene3D" id="2.30.42.10">
    <property type="match status" value="1"/>
</dbReference>
<comment type="caution">
    <text evidence="3">The sequence shown here is derived from an EMBL/GenBank/DDBJ whole genome shotgun (WGS) entry which is preliminary data.</text>
</comment>
<dbReference type="GO" id="GO:0005634">
    <property type="term" value="C:nucleus"/>
    <property type="evidence" value="ECO:0007669"/>
    <property type="project" value="TreeGrafter"/>
</dbReference>
<evidence type="ECO:0000313" key="3">
    <source>
        <dbReference type="EMBL" id="KAG5186822.1"/>
    </source>
</evidence>
<name>A0A836CI33_9STRA</name>
<dbReference type="GO" id="GO:0005737">
    <property type="term" value="C:cytoplasm"/>
    <property type="evidence" value="ECO:0007669"/>
    <property type="project" value="TreeGrafter"/>
</dbReference>
<dbReference type="SUPFAM" id="SSF50156">
    <property type="entry name" value="PDZ domain-like"/>
    <property type="match status" value="1"/>
</dbReference>
<dbReference type="Proteomes" id="UP000664859">
    <property type="component" value="Unassembled WGS sequence"/>
</dbReference>
<dbReference type="InterPro" id="IPR036034">
    <property type="entry name" value="PDZ_sf"/>
</dbReference>
<evidence type="ECO:0000259" key="2">
    <source>
        <dbReference type="Pfam" id="PF04495"/>
    </source>
</evidence>
<dbReference type="FunFam" id="2.30.42.10:FF:000107">
    <property type="entry name" value="26S proteasome non-ATPase regulatory subunit 9"/>
    <property type="match status" value="1"/>
</dbReference>
<keyword evidence="4" id="KW-1185">Reference proteome</keyword>
<dbReference type="InterPro" id="IPR024958">
    <property type="entry name" value="GRASP_PDZ"/>
</dbReference>
<dbReference type="InterPro" id="IPR035269">
    <property type="entry name" value="PSMD9"/>
</dbReference>
<gene>
    <name evidence="3" type="ORF">JKP88DRAFT_34996</name>
</gene>
<dbReference type="PANTHER" id="PTHR12651:SF1">
    <property type="entry name" value="26S PROTEASOME NON-ATPASE REGULATORY SUBUNIT 9"/>
    <property type="match status" value="1"/>
</dbReference>
<evidence type="ECO:0000256" key="1">
    <source>
        <dbReference type="ARBA" id="ARBA00023186"/>
    </source>
</evidence>
<sequence>MAQLEAALHSLHAIELSKASVAPEPGPAPADARSVLSTADQRSAAAAAAAAAAAPAAAAAAAAAAAVPPVAASGREADAQQLAPTTAPFARVNTVAPESPAALSGLLPGDRLVAFGRVTASNHNGLSALVSAVRDSVNAPLTLWVQRDGSAQLLALRLTPRAWAGQGLLGCHILPL</sequence>
<proteinExistence type="predicted"/>
<dbReference type="Pfam" id="PF04495">
    <property type="entry name" value="GRASP55_65"/>
    <property type="match status" value="1"/>
</dbReference>